<protein>
    <submittedName>
        <fullName evidence="3">Unannotated protein</fullName>
    </submittedName>
</protein>
<proteinExistence type="predicted"/>
<evidence type="ECO:0000256" key="1">
    <source>
        <dbReference type="SAM" id="MobiDB-lite"/>
    </source>
</evidence>
<keyword evidence="2" id="KW-0472">Membrane</keyword>
<dbReference type="AlphaFoldDB" id="A0A6J7EYM4"/>
<evidence type="ECO:0000313" key="3">
    <source>
        <dbReference type="EMBL" id="CAB4885179.1"/>
    </source>
</evidence>
<reference evidence="3" key="1">
    <citation type="submission" date="2020-05" db="EMBL/GenBank/DDBJ databases">
        <authorList>
            <person name="Chiriac C."/>
            <person name="Salcher M."/>
            <person name="Ghai R."/>
            <person name="Kavagutti S V."/>
        </authorList>
    </citation>
    <scope>NUCLEOTIDE SEQUENCE</scope>
</reference>
<dbReference type="EMBL" id="CAFBLS010000259">
    <property type="protein sequence ID" value="CAB4885179.1"/>
    <property type="molecule type" value="Genomic_DNA"/>
</dbReference>
<feature type="transmembrane region" description="Helical" evidence="2">
    <location>
        <begin position="186"/>
        <end position="211"/>
    </location>
</feature>
<gene>
    <name evidence="3" type="ORF">UFOPK3402_01713</name>
</gene>
<keyword evidence="2" id="KW-1133">Transmembrane helix</keyword>
<sequence length="307" mass="31982">MVILLLLIVAYTLVVQRYNAEGSRATVGGVGATSASGLLVTIEPIAVNTLTDQATVDLSFTWQGSDIVDGGGRLRENTRVTISSSVGTQEVKFLAGDALGRFETTVGLDGEQSNYPFDVHSGLVAIGADTYVRASDGSLESTGDLEVGLQSSGGVSGWDTTTTLAAGMSQVQIANLSFDRAFSTQAFAMVLLALGVLLSMFALIVGILAFTNRRRAEVGLMSWTAALLFALPLLRNYFPYGPPVGASIDIYVYLWVIVAAVIAAVLNVVAWMNQSKVVLDSAPHDPGGSAATSPVAVKSNLGDSNGA</sequence>
<dbReference type="InterPro" id="IPR027948">
    <property type="entry name" value="DUF4436"/>
</dbReference>
<accession>A0A6J7EYM4</accession>
<feature type="transmembrane region" description="Helical" evidence="2">
    <location>
        <begin position="250"/>
        <end position="271"/>
    </location>
</feature>
<organism evidence="3">
    <name type="scientific">freshwater metagenome</name>
    <dbReference type="NCBI Taxonomy" id="449393"/>
    <lineage>
        <taxon>unclassified sequences</taxon>
        <taxon>metagenomes</taxon>
        <taxon>ecological metagenomes</taxon>
    </lineage>
</organism>
<keyword evidence="2" id="KW-0812">Transmembrane</keyword>
<feature type="region of interest" description="Disordered" evidence="1">
    <location>
        <begin position="285"/>
        <end position="307"/>
    </location>
</feature>
<dbReference type="Pfam" id="PF14494">
    <property type="entry name" value="DUF4436"/>
    <property type="match status" value="1"/>
</dbReference>
<feature type="transmembrane region" description="Helical" evidence="2">
    <location>
        <begin position="218"/>
        <end position="238"/>
    </location>
</feature>
<evidence type="ECO:0000256" key="2">
    <source>
        <dbReference type="SAM" id="Phobius"/>
    </source>
</evidence>
<name>A0A6J7EYM4_9ZZZZ</name>